<name>A0A3S5CJI4_9PLAT</name>
<sequence length="195" mass="22414">MCQIVCPVALLIELSLSVRHEGTHHFIFGLQVKGSTQSALDGLSYWQLDELLNWLKFYVNKYPCIGFVIGPYYETNGDPTIHLKSLERTWIEMRLQRNNLMKIFPPCNQFYEDDKSIYWCPPSVSANGETILRPRQLLEPGKVLARCACVQPELLSHPRLQTYLNCPPEATRCVYTADNQEHTSWSHLGLLINFG</sequence>
<gene>
    <name evidence="1" type="ORF">PXEA_LOCUS6876</name>
</gene>
<evidence type="ECO:0000313" key="2">
    <source>
        <dbReference type="Proteomes" id="UP000784294"/>
    </source>
</evidence>
<dbReference type="Proteomes" id="UP000784294">
    <property type="component" value="Unassembled WGS sequence"/>
</dbReference>
<dbReference type="AlphaFoldDB" id="A0A3S5CJI4"/>
<reference evidence="1" key="1">
    <citation type="submission" date="2018-11" db="EMBL/GenBank/DDBJ databases">
        <authorList>
            <consortium name="Pathogen Informatics"/>
        </authorList>
    </citation>
    <scope>NUCLEOTIDE SEQUENCE</scope>
</reference>
<organism evidence="1 2">
    <name type="scientific">Protopolystoma xenopodis</name>
    <dbReference type="NCBI Taxonomy" id="117903"/>
    <lineage>
        <taxon>Eukaryota</taxon>
        <taxon>Metazoa</taxon>
        <taxon>Spiralia</taxon>
        <taxon>Lophotrochozoa</taxon>
        <taxon>Platyhelminthes</taxon>
        <taxon>Monogenea</taxon>
        <taxon>Polyopisthocotylea</taxon>
        <taxon>Polystomatidea</taxon>
        <taxon>Polystomatidae</taxon>
        <taxon>Protopolystoma</taxon>
    </lineage>
</organism>
<dbReference type="OrthoDB" id="10257697at2759"/>
<comment type="caution">
    <text evidence="1">The sequence shown here is derived from an EMBL/GenBank/DDBJ whole genome shotgun (WGS) entry which is preliminary data.</text>
</comment>
<evidence type="ECO:0000313" key="1">
    <source>
        <dbReference type="EMBL" id="VEL13436.1"/>
    </source>
</evidence>
<accession>A0A3S5CJI4</accession>
<keyword evidence="2" id="KW-1185">Reference proteome</keyword>
<proteinExistence type="predicted"/>
<dbReference type="EMBL" id="CAAALY010017772">
    <property type="protein sequence ID" value="VEL13436.1"/>
    <property type="molecule type" value="Genomic_DNA"/>
</dbReference>
<protein>
    <submittedName>
        <fullName evidence="1">Uncharacterized protein</fullName>
    </submittedName>
</protein>